<accession>A0A5Q4CA28</accession>
<feature type="compositionally biased region" description="Basic and acidic residues" evidence="1">
    <location>
        <begin position="53"/>
        <end position="68"/>
    </location>
</feature>
<organism evidence="2 3">
    <name type="scientific">Colletotrichum shisoi</name>
    <dbReference type="NCBI Taxonomy" id="2078593"/>
    <lineage>
        <taxon>Eukaryota</taxon>
        <taxon>Fungi</taxon>
        <taxon>Dikarya</taxon>
        <taxon>Ascomycota</taxon>
        <taxon>Pezizomycotina</taxon>
        <taxon>Sordariomycetes</taxon>
        <taxon>Hypocreomycetidae</taxon>
        <taxon>Glomerellales</taxon>
        <taxon>Glomerellaceae</taxon>
        <taxon>Colletotrichum</taxon>
        <taxon>Colletotrichum destructivum species complex</taxon>
    </lineage>
</organism>
<name>A0A5Q4CA28_9PEZI</name>
<evidence type="ECO:0000313" key="2">
    <source>
        <dbReference type="EMBL" id="TQN75156.1"/>
    </source>
</evidence>
<evidence type="ECO:0000256" key="1">
    <source>
        <dbReference type="SAM" id="MobiDB-lite"/>
    </source>
</evidence>
<dbReference type="AlphaFoldDB" id="A0A5Q4CA28"/>
<dbReference type="EMBL" id="PUHP01000008">
    <property type="protein sequence ID" value="TQN75156.1"/>
    <property type="molecule type" value="Genomic_DNA"/>
</dbReference>
<comment type="caution">
    <text evidence="2">The sequence shown here is derived from an EMBL/GenBank/DDBJ whole genome shotgun (WGS) entry which is preliminary data.</text>
</comment>
<proteinExistence type="predicted"/>
<feature type="region of interest" description="Disordered" evidence="1">
    <location>
        <begin position="51"/>
        <end position="107"/>
    </location>
</feature>
<sequence>MGDRQRCRSGLDKSWGASTASHNVPTSKGSDSLTQLYSQSGVSINASLQATSRELEKRSRQERRHSDTRGNGGGKRPLFAAGVNASRVVEGGGDGGSGENREEVGGGGCRCRCWTVATAMDQCVGVDGASVLRLDR</sequence>
<protein>
    <submittedName>
        <fullName evidence="2">Uncharacterized protein</fullName>
    </submittedName>
</protein>
<evidence type="ECO:0000313" key="3">
    <source>
        <dbReference type="Proteomes" id="UP000326340"/>
    </source>
</evidence>
<gene>
    <name evidence="2" type="ORF">CSHISOI_00256</name>
</gene>
<reference evidence="2 3" key="1">
    <citation type="journal article" date="2019" name="Sci. Rep.">
        <title>Colletotrichum shisoi sp. nov., an anthracnose pathogen of Perilla frutescens in Japan: molecular phylogenetic, morphological and genomic evidence.</title>
        <authorList>
            <person name="Gan P."/>
            <person name="Tsushima A."/>
            <person name="Hiroyama R."/>
            <person name="Narusaka M."/>
            <person name="Takano Y."/>
            <person name="Narusaka Y."/>
            <person name="Kawaradani M."/>
            <person name="Damm U."/>
            <person name="Shirasu K."/>
        </authorList>
    </citation>
    <scope>NUCLEOTIDE SEQUENCE [LARGE SCALE GENOMIC DNA]</scope>
    <source>
        <strain evidence="2 3">PG-2018a</strain>
    </source>
</reference>
<dbReference type="Proteomes" id="UP000326340">
    <property type="component" value="Unassembled WGS sequence"/>
</dbReference>
<keyword evidence="3" id="KW-1185">Reference proteome</keyword>
<feature type="compositionally biased region" description="Polar residues" evidence="1">
    <location>
        <begin position="16"/>
        <end position="33"/>
    </location>
</feature>
<feature type="compositionally biased region" description="Basic and acidic residues" evidence="1">
    <location>
        <begin position="1"/>
        <end position="11"/>
    </location>
</feature>
<feature type="region of interest" description="Disordered" evidence="1">
    <location>
        <begin position="1"/>
        <end position="33"/>
    </location>
</feature>